<evidence type="ECO:0000259" key="4">
    <source>
        <dbReference type="Pfam" id="PF25917"/>
    </source>
</evidence>
<dbReference type="Pfam" id="PF25917">
    <property type="entry name" value="BSH_RND"/>
    <property type="match status" value="1"/>
</dbReference>
<dbReference type="EMBL" id="CP001016">
    <property type="protein sequence ID" value="ACB94551.1"/>
    <property type="molecule type" value="Genomic_DNA"/>
</dbReference>
<dbReference type="InterPro" id="IPR006143">
    <property type="entry name" value="RND_pump_MFP"/>
</dbReference>
<feature type="domain" description="Multidrug resistance protein MdtA-like beta-barrel" evidence="5">
    <location>
        <begin position="301"/>
        <end position="388"/>
    </location>
</feature>
<dbReference type="HOGENOM" id="CLU_018816_2_1_5"/>
<dbReference type="Gene3D" id="1.10.287.470">
    <property type="entry name" value="Helix hairpin bin"/>
    <property type="match status" value="1"/>
</dbReference>
<name>B2IHN0_BEII9</name>
<dbReference type="GO" id="GO:0022857">
    <property type="term" value="F:transmembrane transporter activity"/>
    <property type="evidence" value="ECO:0007669"/>
    <property type="project" value="InterPro"/>
</dbReference>
<reference evidence="8" key="1">
    <citation type="submission" date="2008-03" db="EMBL/GenBank/DDBJ databases">
        <title>Complete sequence of chromosome of Beijerinckia indica subsp. indica ATCC 9039.</title>
        <authorList>
            <consortium name="US DOE Joint Genome Institute"/>
            <person name="Copeland A."/>
            <person name="Lucas S."/>
            <person name="Lapidus A."/>
            <person name="Glavina del Rio T."/>
            <person name="Dalin E."/>
            <person name="Tice H."/>
            <person name="Bruce D."/>
            <person name="Goodwin L."/>
            <person name="Pitluck S."/>
            <person name="LaButti K."/>
            <person name="Schmutz J."/>
            <person name="Larimer F."/>
            <person name="Land M."/>
            <person name="Hauser L."/>
            <person name="Kyrpides N."/>
            <person name="Mikhailova N."/>
            <person name="Dunfield P.F."/>
            <person name="Dedysh S.N."/>
            <person name="Liesack W."/>
            <person name="Saw J.H."/>
            <person name="Alam M."/>
            <person name="Chen Y."/>
            <person name="Murrell J.C."/>
            <person name="Richardson P."/>
        </authorList>
    </citation>
    <scope>NUCLEOTIDE SEQUENCE [LARGE SCALE GENOMIC DNA]</scope>
    <source>
        <strain evidence="8">ATCC 9039 / DSM 1715 / NCIMB 8712</strain>
    </source>
</reference>
<evidence type="ECO:0000256" key="1">
    <source>
        <dbReference type="ARBA" id="ARBA00004196"/>
    </source>
</evidence>
<dbReference type="eggNOG" id="COG0845">
    <property type="taxonomic scope" value="Bacteria"/>
</dbReference>
<dbReference type="GO" id="GO:0046677">
    <property type="term" value="P:response to antibiotic"/>
    <property type="evidence" value="ECO:0007669"/>
    <property type="project" value="TreeGrafter"/>
</dbReference>
<evidence type="ECO:0000259" key="6">
    <source>
        <dbReference type="Pfam" id="PF25967"/>
    </source>
</evidence>
<keyword evidence="8" id="KW-1185">Reference proteome</keyword>
<evidence type="ECO:0000256" key="2">
    <source>
        <dbReference type="ARBA" id="ARBA00009477"/>
    </source>
</evidence>
<dbReference type="Gene3D" id="2.40.420.20">
    <property type="match status" value="1"/>
</dbReference>
<feature type="domain" description="Multidrug resistance protein MdtA-like alpha-helical hairpin" evidence="3">
    <location>
        <begin position="187"/>
        <end position="257"/>
    </location>
</feature>
<dbReference type="STRING" id="395963.Bind_0902"/>
<dbReference type="PANTHER" id="PTHR30158">
    <property type="entry name" value="ACRA/E-RELATED COMPONENT OF DRUG EFFLUX TRANSPORTER"/>
    <property type="match status" value="1"/>
</dbReference>
<dbReference type="Pfam" id="PF25876">
    <property type="entry name" value="HH_MFP_RND"/>
    <property type="match status" value="1"/>
</dbReference>
<comment type="subcellular location">
    <subcellularLocation>
        <location evidence="1">Cell envelope</location>
    </subcellularLocation>
</comment>
<proteinExistence type="inferred from homology"/>
<evidence type="ECO:0000259" key="3">
    <source>
        <dbReference type="Pfam" id="PF25876"/>
    </source>
</evidence>
<dbReference type="Pfam" id="PF25944">
    <property type="entry name" value="Beta-barrel_RND"/>
    <property type="match status" value="1"/>
</dbReference>
<sequence>MGAQGTLLLYRSVVNLWRGMRHGENRIGSANHFSCRSGSLIVPNQACQRARLMTIQQEASIDGLERRVLRDPALPRSEGASKTSRRTSALLAVLVLGGGALAYVYYKSQSSAPALAAPPAPTVTVSHPLQKTLAPTTGFLGQLSAIDFVEIRAQVSGYLTEYHFKDGQNVHKGDLLFVIDPRPYQIQYEQAKASYRTAVAQLDLANQEIWRAQELKRREYATTQTVDQRNQQQRGAQAAVDQAQAAVHAAELNLEFTRITAPFDGKISSRRVSVGSLINGGAGGGATGGTNLLTTLVSLDPIYLDFDMSENDYRAYQHAAKAQGSDTLAPTIDVILDDEEGTIYKGQLTFLDNAVERSSGTLRARATIPNPDLALTPGQFARLRVPIGTPKPMLLVPAAALGADQSREIVMTVADDKSVVPKVVKTGPLVDGLRVINEGLAPNDQVIINGLIRARPGSKVTAVPGTIEAAAKL</sequence>
<dbReference type="InterPro" id="IPR058625">
    <property type="entry name" value="MdtA-like_BSH"/>
</dbReference>
<dbReference type="GO" id="GO:0005886">
    <property type="term" value="C:plasma membrane"/>
    <property type="evidence" value="ECO:0007669"/>
    <property type="project" value="TreeGrafter"/>
</dbReference>
<dbReference type="InterPro" id="IPR058626">
    <property type="entry name" value="MdtA-like_b-barrel"/>
</dbReference>
<accession>B2IHN0</accession>
<gene>
    <name evidence="7" type="ordered locus">Bind_0902</name>
</gene>
<dbReference type="KEGG" id="bid:Bind_0902"/>
<feature type="domain" description="Multidrug resistance protein MdtA-like C-terminal permuted SH3" evidence="6">
    <location>
        <begin position="394"/>
        <end position="451"/>
    </location>
</feature>
<dbReference type="InterPro" id="IPR058627">
    <property type="entry name" value="MdtA-like_C"/>
</dbReference>
<dbReference type="AlphaFoldDB" id="B2IHN0"/>
<evidence type="ECO:0000313" key="7">
    <source>
        <dbReference type="EMBL" id="ACB94551.1"/>
    </source>
</evidence>
<dbReference type="PANTHER" id="PTHR30158:SF24">
    <property type="entry name" value="HLYD FAMILY SECRETION PROTEIN"/>
    <property type="match status" value="1"/>
</dbReference>
<evidence type="ECO:0000259" key="5">
    <source>
        <dbReference type="Pfam" id="PF25944"/>
    </source>
</evidence>
<comment type="similarity">
    <text evidence="2">Belongs to the membrane fusion protein (MFP) (TC 8.A.1) family.</text>
</comment>
<dbReference type="InterPro" id="IPR058624">
    <property type="entry name" value="MdtA-like_HH"/>
</dbReference>
<dbReference type="Pfam" id="PF25967">
    <property type="entry name" value="RND-MFP_C"/>
    <property type="match status" value="1"/>
</dbReference>
<organism evidence="7 8">
    <name type="scientific">Beijerinckia indica subsp. indica (strain ATCC 9039 / DSM 1715 / NCIMB 8712)</name>
    <dbReference type="NCBI Taxonomy" id="395963"/>
    <lineage>
        <taxon>Bacteria</taxon>
        <taxon>Pseudomonadati</taxon>
        <taxon>Pseudomonadota</taxon>
        <taxon>Alphaproteobacteria</taxon>
        <taxon>Hyphomicrobiales</taxon>
        <taxon>Beijerinckiaceae</taxon>
        <taxon>Beijerinckia</taxon>
    </lineage>
</organism>
<dbReference type="Gene3D" id="2.40.50.100">
    <property type="match status" value="1"/>
</dbReference>
<dbReference type="GO" id="GO:0030313">
    <property type="term" value="C:cell envelope"/>
    <property type="evidence" value="ECO:0007669"/>
    <property type="project" value="UniProtKB-SubCell"/>
</dbReference>
<dbReference type="NCBIfam" id="TIGR01730">
    <property type="entry name" value="RND_mfp"/>
    <property type="match status" value="1"/>
</dbReference>
<dbReference type="SUPFAM" id="SSF111369">
    <property type="entry name" value="HlyD-like secretion proteins"/>
    <property type="match status" value="1"/>
</dbReference>
<evidence type="ECO:0000313" key="8">
    <source>
        <dbReference type="Proteomes" id="UP000001695"/>
    </source>
</evidence>
<reference evidence="7 8" key="2">
    <citation type="journal article" date="2010" name="J. Bacteriol.">
        <title>Complete genome sequence of Beijerinckia indica subsp. indica.</title>
        <authorList>
            <person name="Tamas I."/>
            <person name="Dedysh S.N."/>
            <person name="Liesack W."/>
            <person name="Stott M.B."/>
            <person name="Alam M."/>
            <person name="Murrell J.C."/>
            <person name="Dunfield P.F."/>
        </authorList>
    </citation>
    <scope>NUCLEOTIDE SEQUENCE [LARGE SCALE GENOMIC DNA]</scope>
    <source>
        <strain evidence="8">ATCC 9039 / DSM 1715 / NCIMB 8712</strain>
    </source>
</reference>
<feature type="domain" description="Multidrug resistance protein MdtA-like barrel-sandwich hybrid" evidence="4">
    <location>
        <begin position="149"/>
        <end position="281"/>
    </location>
</feature>
<dbReference type="Proteomes" id="UP000001695">
    <property type="component" value="Chromosome"/>
</dbReference>
<protein>
    <submittedName>
        <fullName evidence="7">Efflux transporter, RND family, MFP subunit</fullName>
    </submittedName>
</protein>
<dbReference type="Gene3D" id="2.40.30.170">
    <property type="match status" value="1"/>
</dbReference>